<accession>A0A9W9ZA95</accession>
<dbReference type="OrthoDB" id="5988540at2759"/>
<protein>
    <submittedName>
        <fullName evidence="1">Uncharacterized protein</fullName>
    </submittedName>
</protein>
<sequence>MGGGCGGAPGGVYGGPGCGCGGGPGPSCCGTNDWCAPGTMCSNCKGGFGPPVTCSGCNTGCCPSLTFPCAFGATVNNPGCECCKEKTPPGKCKWPCMWPCCCTCTPPAFEFKPLKPEPVCHCPSPHSHHTACGHHCLRSTAKRGPVKRSLMEEQRAAYMPSPYNYGYAPFYNPFFNGIPMMPFPRPF</sequence>
<name>A0A9W9ZA95_9CNID</name>
<proteinExistence type="predicted"/>
<evidence type="ECO:0000313" key="1">
    <source>
        <dbReference type="EMBL" id="KAJ7377957.1"/>
    </source>
</evidence>
<dbReference type="Proteomes" id="UP001163046">
    <property type="component" value="Unassembled WGS sequence"/>
</dbReference>
<gene>
    <name evidence="1" type="ORF">OS493_025273</name>
</gene>
<dbReference type="AlphaFoldDB" id="A0A9W9ZA95"/>
<dbReference type="EMBL" id="MU826370">
    <property type="protein sequence ID" value="KAJ7377957.1"/>
    <property type="molecule type" value="Genomic_DNA"/>
</dbReference>
<reference evidence="1" key="1">
    <citation type="submission" date="2023-01" db="EMBL/GenBank/DDBJ databases">
        <title>Genome assembly of the deep-sea coral Lophelia pertusa.</title>
        <authorList>
            <person name="Herrera S."/>
            <person name="Cordes E."/>
        </authorList>
    </citation>
    <scope>NUCLEOTIDE SEQUENCE</scope>
    <source>
        <strain evidence="1">USNM1676648</strain>
        <tissue evidence="1">Polyp</tissue>
    </source>
</reference>
<keyword evidence="2" id="KW-1185">Reference proteome</keyword>
<comment type="caution">
    <text evidence="1">The sequence shown here is derived from an EMBL/GenBank/DDBJ whole genome shotgun (WGS) entry which is preliminary data.</text>
</comment>
<organism evidence="1 2">
    <name type="scientific">Desmophyllum pertusum</name>
    <dbReference type="NCBI Taxonomy" id="174260"/>
    <lineage>
        <taxon>Eukaryota</taxon>
        <taxon>Metazoa</taxon>
        <taxon>Cnidaria</taxon>
        <taxon>Anthozoa</taxon>
        <taxon>Hexacorallia</taxon>
        <taxon>Scleractinia</taxon>
        <taxon>Caryophylliina</taxon>
        <taxon>Caryophylliidae</taxon>
        <taxon>Desmophyllum</taxon>
    </lineage>
</organism>
<evidence type="ECO:0000313" key="2">
    <source>
        <dbReference type="Proteomes" id="UP001163046"/>
    </source>
</evidence>